<reference evidence="3 4" key="1">
    <citation type="submission" date="2022-11" db="EMBL/GenBank/DDBJ databases">
        <title>Minimal conservation of predation-associated metabolite biosynthetic gene clusters underscores biosynthetic potential of Myxococcota including descriptions for ten novel species: Archangium lansinium sp. nov., Myxococcus landrumus sp. nov., Nannocystis bai.</title>
        <authorList>
            <person name="Ahearne A."/>
            <person name="Stevens C."/>
            <person name="Dowd S."/>
        </authorList>
    </citation>
    <scope>NUCLEOTIDE SEQUENCE [LARGE SCALE GENOMIC DNA]</scope>
    <source>
        <strain evidence="3 4">NCWAL01</strain>
    </source>
</reference>
<evidence type="ECO:0000313" key="4">
    <source>
        <dbReference type="Proteomes" id="UP001221838"/>
    </source>
</evidence>
<dbReference type="Pfam" id="PF14028">
    <property type="entry name" value="Lant_dehydr_C"/>
    <property type="match status" value="1"/>
</dbReference>
<protein>
    <submittedName>
        <fullName evidence="3">Lantibiotic dehydratase</fullName>
    </submittedName>
</protein>
<name>A0ABT5D3K4_9BACT</name>
<comment type="caution">
    <text evidence="3">The sequence shown here is derived from an EMBL/GenBank/DDBJ whole genome shotgun (WGS) entry which is preliminary data.</text>
</comment>
<dbReference type="Pfam" id="PF04738">
    <property type="entry name" value="Lant_dehydr_N"/>
    <property type="match status" value="1"/>
</dbReference>
<dbReference type="InterPro" id="IPR023809">
    <property type="entry name" value="Thiopep_bacteriocin_synth_dom"/>
</dbReference>
<proteinExistence type="predicted"/>
<evidence type="ECO:0000259" key="1">
    <source>
        <dbReference type="Pfam" id="PF04738"/>
    </source>
</evidence>
<dbReference type="Proteomes" id="UP001221838">
    <property type="component" value="Unassembled WGS sequence"/>
</dbReference>
<organism evidence="3 4">
    <name type="scientific">Stigmatella ashevillensis</name>
    <dbReference type="NCBI Taxonomy" id="2995309"/>
    <lineage>
        <taxon>Bacteria</taxon>
        <taxon>Pseudomonadati</taxon>
        <taxon>Myxococcota</taxon>
        <taxon>Myxococcia</taxon>
        <taxon>Myxococcales</taxon>
        <taxon>Cystobacterineae</taxon>
        <taxon>Archangiaceae</taxon>
        <taxon>Stigmatella</taxon>
    </lineage>
</organism>
<dbReference type="RefSeq" id="WP_272135911.1">
    <property type="nucleotide sequence ID" value="NZ_JAQNDM010000002.1"/>
</dbReference>
<dbReference type="InterPro" id="IPR006827">
    <property type="entry name" value="Lant_deHydtase_N"/>
</dbReference>
<feature type="domain" description="Thiopeptide-type bacteriocin biosynthesis" evidence="2">
    <location>
        <begin position="794"/>
        <end position="1061"/>
    </location>
</feature>
<feature type="domain" description="Lantibiotic dehydratase N-terminal" evidence="1">
    <location>
        <begin position="65"/>
        <end position="718"/>
    </location>
</feature>
<dbReference type="EMBL" id="JAQNDM010000002">
    <property type="protein sequence ID" value="MDC0708255.1"/>
    <property type="molecule type" value="Genomic_DNA"/>
</dbReference>
<evidence type="ECO:0000259" key="2">
    <source>
        <dbReference type="Pfam" id="PF14028"/>
    </source>
</evidence>
<accession>A0ABT5D3K4</accession>
<keyword evidence="4" id="KW-1185">Reference proteome</keyword>
<sequence>MSTQASYRSRFFVLRTPLLAFDELLAWNEGLSASQAESGSDAVLQEAMASDVRLLRGRLRGWLLRPEVREALFVAAPSLLPGIEAWLEDPDSPHGHKVERPLVRYLSRMTSRATPFGIFSGISVGTVGTRTRLRMAPREEARRHVRLDADYLQKLSDALSERLGLHETALFRPNSSLYTCAGMVRYALGRRHSDTGLRTFELMGLPSSEYLQAVLHRAAQGQGATLALLASCLRQAAPEVTDEESLQFVTSLVSHQLLVSDVEPPHTGLDGLDALLERLAREPTPAEPVRARLRQVRELQHEVSQSPLGAARYEKLIGALEQLLPKSRDLASYCFQVDLSKPLRESTLSQQVCDDVLQGVHILQSLSWAEADRRDEFRRRFVERYQDREVPLVEALDEESGLGFSRLSETSAEALPVLQGIFHEQASSGDSNSFGPVERWLLRRLARALAERTREISIDPAEVEQIHQQLKGKQHPLPDSLSSFVMVAAASPQALEEGRYRVHLTGVSGPPGMRLLGRFCYMDEKLQQLVDEDVRAEEALRPEAVFAEVVHVPGTHDGNFSHRPVLRDYEIPYVGRSGAPPEQQLPITDLRLSVVGGRLVLRSERLGREVVPRVTTAQNFAHMQGPARFLFALQGIGQAERLEWRWGALEAAPFLPRVVCGRIVLSLARWRLEPQVQRALMAAHGPERFRAVQRLRRELDLPRHVVLTGLVVDLDNVLSVGSFVGLLKGEQPVSLLELFPAPEEMAVQGPEGCYAHEFVIPFVREPALEERPALPPARRVAPTGVRSFAPGSEWLYAKLYMGTVMSDHALAALEPLISEALGTGMANLWFFIRYQDPEAHLRVRFHGPPARLWGELLPRLEQATSGLRGKGALWRMQLDTYEREVERYGGDEGIVLSEALFDADSQAALGMLAVLRDEGLEDQRWRAAIWGMDALLNDLGLELEHKRRLLTQQRDAFAREHAVEADMRHRIGQKYRAERLVLLETPAAQGWPERISQVLRQRSERLRPLGERLRALEAQGRLTIPVQRLAASYLHMHANRVLHSTHRAQETVLYDFMVRLYSSQLARGGR</sequence>
<gene>
    <name evidence="3" type="ORF">POL68_07210</name>
</gene>
<dbReference type="NCBIfam" id="TIGR03891">
    <property type="entry name" value="thiopep_ocin"/>
    <property type="match status" value="1"/>
</dbReference>
<evidence type="ECO:0000313" key="3">
    <source>
        <dbReference type="EMBL" id="MDC0708255.1"/>
    </source>
</evidence>